<sequence>MTKSKDVYKFLNDINKRINSIECMKYKMDWNYRLNIEIEKFNITHHGYQVIQSDSSRFKKYTEEELTTIISLKTNGKSDSEIAITIGRTYWSVVYKIRELRNNGLLK</sequence>
<evidence type="ECO:0000313" key="2">
    <source>
        <dbReference type="Proteomes" id="UP001589854"/>
    </source>
</evidence>
<gene>
    <name evidence="1" type="ORF">ACFFIX_12240</name>
</gene>
<dbReference type="EMBL" id="JBHLVO010000009">
    <property type="protein sequence ID" value="MFC0272204.1"/>
    <property type="molecule type" value="Genomic_DNA"/>
</dbReference>
<accession>A0ABV6GF47</accession>
<keyword evidence="2" id="KW-1185">Reference proteome</keyword>
<dbReference type="RefSeq" id="WP_378934290.1">
    <property type="nucleotide sequence ID" value="NZ_JBHLVO010000009.1"/>
</dbReference>
<reference evidence="1 2" key="1">
    <citation type="submission" date="2024-09" db="EMBL/GenBank/DDBJ databases">
        <authorList>
            <person name="Sun Q."/>
            <person name="Mori K."/>
        </authorList>
    </citation>
    <scope>NUCLEOTIDE SEQUENCE [LARGE SCALE GENOMIC DNA]</scope>
    <source>
        <strain evidence="1 2">CCM 7228</strain>
    </source>
</reference>
<evidence type="ECO:0000313" key="1">
    <source>
        <dbReference type="EMBL" id="MFC0272204.1"/>
    </source>
</evidence>
<protein>
    <submittedName>
        <fullName evidence="1">Uncharacterized protein</fullName>
    </submittedName>
</protein>
<proteinExistence type="predicted"/>
<name>A0ABV6GF47_9BACI</name>
<dbReference type="Proteomes" id="UP001589854">
    <property type="component" value="Unassembled WGS sequence"/>
</dbReference>
<comment type="caution">
    <text evidence="1">The sequence shown here is derived from an EMBL/GenBank/DDBJ whole genome shotgun (WGS) entry which is preliminary data.</text>
</comment>
<organism evidence="1 2">
    <name type="scientific">Metabacillus herbersteinensis</name>
    <dbReference type="NCBI Taxonomy" id="283816"/>
    <lineage>
        <taxon>Bacteria</taxon>
        <taxon>Bacillati</taxon>
        <taxon>Bacillota</taxon>
        <taxon>Bacilli</taxon>
        <taxon>Bacillales</taxon>
        <taxon>Bacillaceae</taxon>
        <taxon>Metabacillus</taxon>
    </lineage>
</organism>